<dbReference type="AlphaFoldDB" id="A0A9P4W3R3"/>
<proteinExistence type="predicted"/>
<accession>A0A9P4W3R3</accession>
<sequence length="285" mass="31254">MNISTVNPPPQAQALLSATKKVDTYETTGGLVTAQFAKHNLSIIPPFQDGSIIHDNACGSGTVSRLILSSPSTPSDIKIHATDIDPPFLTTLEHTVKENKWPVSVTNRKSEALDFPDNTFTHSLTNIAIFFTSSAGLDGAKEIYRTLQPGGIAVVNCWAHVTWLLPVKAVHEAIRPGKPFPTPVVAWHDGQHIQKVMRDAGFSEKNMEISKSDAWAVVKRDGLREWAEKSWAYLGGIAGWFEGDEQAWDQAVDKLVELLLIQPGTIVEGDEVKMKASQWVVVAHK</sequence>
<dbReference type="CDD" id="cd02440">
    <property type="entry name" value="AdoMet_MTases"/>
    <property type="match status" value="1"/>
</dbReference>
<dbReference type="InterPro" id="IPR029063">
    <property type="entry name" value="SAM-dependent_MTases_sf"/>
</dbReference>
<dbReference type="Proteomes" id="UP000801428">
    <property type="component" value="Unassembled WGS sequence"/>
</dbReference>
<keyword evidence="3" id="KW-1185">Reference proteome</keyword>
<dbReference type="EMBL" id="SWKU01000024">
    <property type="protein sequence ID" value="KAF2997138.1"/>
    <property type="molecule type" value="Genomic_DNA"/>
</dbReference>
<dbReference type="SUPFAM" id="SSF53335">
    <property type="entry name" value="S-adenosyl-L-methionine-dependent methyltransferases"/>
    <property type="match status" value="1"/>
</dbReference>
<reference evidence="2" key="1">
    <citation type="submission" date="2019-04" db="EMBL/GenBank/DDBJ databases">
        <title>Sequencing of skin fungus with MAO and IRED activity.</title>
        <authorList>
            <person name="Marsaioli A.J."/>
            <person name="Bonatto J.M.C."/>
            <person name="Reis Junior O."/>
        </authorList>
    </citation>
    <scope>NUCLEOTIDE SEQUENCE</scope>
    <source>
        <strain evidence="2">30M1</strain>
    </source>
</reference>
<evidence type="ECO:0000313" key="2">
    <source>
        <dbReference type="EMBL" id="KAF2997138.1"/>
    </source>
</evidence>
<dbReference type="OrthoDB" id="2013972at2759"/>
<gene>
    <name evidence="2" type="ORF">E8E13_005004</name>
</gene>
<organism evidence="2 3">
    <name type="scientific">Curvularia kusanoi</name>
    <name type="common">Cochliobolus kusanoi</name>
    <dbReference type="NCBI Taxonomy" id="90978"/>
    <lineage>
        <taxon>Eukaryota</taxon>
        <taxon>Fungi</taxon>
        <taxon>Dikarya</taxon>
        <taxon>Ascomycota</taxon>
        <taxon>Pezizomycotina</taxon>
        <taxon>Dothideomycetes</taxon>
        <taxon>Pleosporomycetidae</taxon>
        <taxon>Pleosporales</taxon>
        <taxon>Pleosporineae</taxon>
        <taxon>Pleosporaceae</taxon>
        <taxon>Curvularia</taxon>
    </lineage>
</organism>
<protein>
    <recommendedName>
        <fullName evidence="1">Methyltransferase domain-containing protein</fullName>
    </recommendedName>
</protein>
<dbReference type="InterPro" id="IPR041698">
    <property type="entry name" value="Methyltransf_25"/>
</dbReference>
<feature type="domain" description="Methyltransferase" evidence="1">
    <location>
        <begin position="55"/>
        <end position="151"/>
    </location>
</feature>
<dbReference type="Pfam" id="PF13649">
    <property type="entry name" value="Methyltransf_25"/>
    <property type="match status" value="1"/>
</dbReference>
<dbReference type="Gene3D" id="3.40.50.150">
    <property type="entry name" value="Vaccinia Virus protein VP39"/>
    <property type="match status" value="1"/>
</dbReference>
<evidence type="ECO:0000259" key="1">
    <source>
        <dbReference type="Pfam" id="PF13649"/>
    </source>
</evidence>
<name>A0A9P4W3R3_CURKU</name>
<comment type="caution">
    <text evidence="2">The sequence shown here is derived from an EMBL/GenBank/DDBJ whole genome shotgun (WGS) entry which is preliminary data.</text>
</comment>
<evidence type="ECO:0000313" key="3">
    <source>
        <dbReference type="Proteomes" id="UP000801428"/>
    </source>
</evidence>